<evidence type="ECO:0000313" key="3">
    <source>
        <dbReference type="Proteomes" id="UP001152467"/>
    </source>
</evidence>
<proteinExistence type="predicted"/>
<feature type="transmembrane region" description="Helical" evidence="1">
    <location>
        <begin position="12"/>
        <end position="31"/>
    </location>
</feature>
<organism evidence="2 3">
    <name type="scientific">Pseudoalteromonas holothuriae</name>
    <dbReference type="NCBI Taxonomy" id="2963714"/>
    <lineage>
        <taxon>Bacteria</taxon>
        <taxon>Pseudomonadati</taxon>
        <taxon>Pseudomonadota</taxon>
        <taxon>Gammaproteobacteria</taxon>
        <taxon>Alteromonadales</taxon>
        <taxon>Pseudoalteromonadaceae</taxon>
        <taxon>Pseudoalteromonas</taxon>
    </lineage>
</organism>
<gene>
    <name evidence="2" type="ORF">PSECIP111854_01870</name>
</gene>
<keyword evidence="1" id="KW-0472">Membrane</keyword>
<comment type="caution">
    <text evidence="2">The sequence shown here is derived from an EMBL/GenBank/DDBJ whole genome shotgun (WGS) entry which is preliminary data.</text>
</comment>
<evidence type="ECO:0000313" key="2">
    <source>
        <dbReference type="EMBL" id="CAH9056817.1"/>
    </source>
</evidence>
<dbReference type="AlphaFoldDB" id="A0A9W4VR01"/>
<dbReference type="SUPFAM" id="SSF54523">
    <property type="entry name" value="Pili subunits"/>
    <property type="match status" value="1"/>
</dbReference>
<name>A0A9W4VR01_9GAMM</name>
<reference evidence="2" key="1">
    <citation type="submission" date="2022-07" db="EMBL/GenBank/DDBJ databases">
        <authorList>
            <person name="Criscuolo A."/>
        </authorList>
    </citation>
    <scope>NUCLEOTIDE SEQUENCE</scope>
    <source>
        <strain evidence="2">CIP111854</strain>
    </source>
</reference>
<dbReference type="EMBL" id="CAMAPC010000005">
    <property type="protein sequence ID" value="CAH9056817.1"/>
    <property type="molecule type" value="Genomic_DNA"/>
</dbReference>
<evidence type="ECO:0000256" key="1">
    <source>
        <dbReference type="SAM" id="Phobius"/>
    </source>
</evidence>
<protein>
    <recommendedName>
        <fullName evidence="4">Prepilin-type N-terminal cleavage/methylation domain-containing protein</fullName>
    </recommendedName>
</protein>
<evidence type="ECO:0008006" key="4">
    <source>
        <dbReference type="Google" id="ProtNLM"/>
    </source>
</evidence>
<accession>A0A9W4VR01</accession>
<dbReference type="RefSeq" id="WP_261626266.1">
    <property type="nucleotide sequence ID" value="NZ_CAMAPC010000005.1"/>
</dbReference>
<dbReference type="Gene3D" id="3.30.700.10">
    <property type="entry name" value="Glycoprotein, Type 4 Pilin"/>
    <property type="match status" value="1"/>
</dbReference>
<dbReference type="Proteomes" id="UP001152467">
    <property type="component" value="Unassembled WGS sequence"/>
</dbReference>
<sequence>MKHINGFTLIELMIVMMIVALLTSLVGPLAFESLSRSQAKSEVMEVKRVLASASQKAFLLGEKLEIELSGSEIKILKVDNVQLLKQMNFELVSFKPQKFEFNSKGLTQRKIVVVNYRNRDSEIDVIELITGSKQDIVKSRGNNE</sequence>
<keyword evidence="1" id="KW-1133">Transmembrane helix</keyword>
<dbReference type="InterPro" id="IPR045584">
    <property type="entry name" value="Pilin-like"/>
</dbReference>
<dbReference type="InterPro" id="IPR012902">
    <property type="entry name" value="N_methyl_site"/>
</dbReference>
<dbReference type="Pfam" id="PF07963">
    <property type="entry name" value="N_methyl"/>
    <property type="match status" value="1"/>
</dbReference>
<keyword evidence="3" id="KW-1185">Reference proteome</keyword>
<dbReference type="NCBIfam" id="TIGR02532">
    <property type="entry name" value="IV_pilin_GFxxxE"/>
    <property type="match status" value="1"/>
</dbReference>
<keyword evidence="1" id="KW-0812">Transmembrane</keyword>